<feature type="domain" description="Histidine kinase/HSP90-like ATPase" evidence="2">
    <location>
        <begin position="18"/>
        <end position="141"/>
    </location>
</feature>
<keyword evidence="1" id="KW-0808">Transferase</keyword>
<dbReference type="InterPro" id="IPR036890">
    <property type="entry name" value="HATPase_C_sf"/>
</dbReference>
<organism evidence="3 4">
    <name type="scientific">Cereibacter sphaeroides</name>
    <name type="common">Rhodobacter sphaeroides</name>
    <dbReference type="NCBI Taxonomy" id="1063"/>
    <lineage>
        <taxon>Bacteria</taxon>
        <taxon>Pseudomonadati</taxon>
        <taxon>Pseudomonadota</taxon>
        <taxon>Alphaproteobacteria</taxon>
        <taxon>Rhodobacterales</taxon>
        <taxon>Paracoccaceae</taxon>
        <taxon>Cereibacter</taxon>
    </lineage>
</organism>
<dbReference type="CDD" id="cd16936">
    <property type="entry name" value="HATPase_RsbW-like"/>
    <property type="match status" value="1"/>
</dbReference>
<dbReference type="SUPFAM" id="SSF55874">
    <property type="entry name" value="ATPase domain of HSP90 chaperone/DNA topoisomerase II/histidine kinase"/>
    <property type="match status" value="1"/>
</dbReference>
<dbReference type="GO" id="GO:0005524">
    <property type="term" value="F:ATP binding"/>
    <property type="evidence" value="ECO:0007669"/>
    <property type="project" value="UniProtKB-KW"/>
</dbReference>
<dbReference type="InterPro" id="IPR003594">
    <property type="entry name" value="HATPase_dom"/>
</dbReference>
<sequence>MPSDAGPVSASYRLRLDSRPLAVRAALAELADCPPLRALPAEARDAAQILLAEVLNNCTEHAYAGRAGPVEVALDLRRGQLSCEVADRGRPMPGAGPEARPGLPCPVLSLREGGFGWMLIRALAEELRYCHEDGVNRLSFRVARTCLAAPEPCRCPRTAISPESGCEFAPGDCEGRACSG</sequence>
<dbReference type="Gene3D" id="3.30.565.10">
    <property type="entry name" value="Histidine kinase-like ATPase, C-terminal domain"/>
    <property type="match status" value="1"/>
</dbReference>
<keyword evidence="1" id="KW-0418">Kinase</keyword>
<dbReference type="Proteomes" id="UP000266305">
    <property type="component" value="Unassembled WGS sequence"/>
</dbReference>
<evidence type="ECO:0000313" key="3">
    <source>
        <dbReference type="EMBL" id="RHZ94050.1"/>
    </source>
</evidence>
<keyword evidence="3" id="KW-0547">Nucleotide-binding</keyword>
<accession>A0AAX1UJQ5</accession>
<name>A0AAX1UJQ5_CERSP</name>
<reference evidence="3 4" key="1">
    <citation type="submission" date="2018-08" db="EMBL/GenBank/DDBJ databases">
        <title>Draft genome sequence of Rhodobacter sphaeroides FY.</title>
        <authorList>
            <person name="Rayyan A."/>
            <person name="Meyer T.E."/>
            <person name="Kyndt J.A."/>
        </authorList>
    </citation>
    <scope>NUCLEOTIDE SEQUENCE [LARGE SCALE GENOMIC DNA]</scope>
    <source>
        <strain evidence="3 4">FY</strain>
    </source>
</reference>
<dbReference type="PANTHER" id="PTHR35526">
    <property type="entry name" value="ANTI-SIGMA-F FACTOR RSBW-RELATED"/>
    <property type="match status" value="1"/>
</dbReference>
<dbReference type="AlphaFoldDB" id="A0AAX1UJQ5"/>
<protein>
    <submittedName>
        <fullName evidence="3">ATP-binding protein</fullName>
    </submittedName>
</protein>
<evidence type="ECO:0000256" key="1">
    <source>
        <dbReference type="ARBA" id="ARBA00022527"/>
    </source>
</evidence>
<dbReference type="GO" id="GO:0004674">
    <property type="term" value="F:protein serine/threonine kinase activity"/>
    <property type="evidence" value="ECO:0007669"/>
    <property type="project" value="UniProtKB-KW"/>
</dbReference>
<dbReference type="PANTHER" id="PTHR35526:SF3">
    <property type="entry name" value="ANTI-SIGMA-F FACTOR RSBW"/>
    <property type="match status" value="1"/>
</dbReference>
<proteinExistence type="predicted"/>
<dbReference type="EMBL" id="QWGP01000014">
    <property type="protein sequence ID" value="RHZ94050.1"/>
    <property type="molecule type" value="Genomic_DNA"/>
</dbReference>
<keyword evidence="3" id="KW-0067">ATP-binding</keyword>
<evidence type="ECO:0000313" key="4">
    <source>
        <dbReference type="Proteomes" id="UP000266305"/>
    </source>
</evidence>
<dbReference type="RefSeq" id="WP_119000432.1">
    <property type="nucleotide sequence ID" value="NZ_QWGP01000014.1"/>
</dbReference>
<evidence type="ECO:0000259" key="2">
    <source>
        <dbReference type="Pfam" id="PF13581"/>
    </source>
</evidence>
<comment type="caution">
    <text evidence="3">The sequence shown here is derived from an EMBL/GenBank/DDBJ whole genome shotgun (WGS) entry which is preliminary data.</text>
</comment>
<dbReference type="InterPro" id="IPR050267">
    <property type="entry name" value="Anti-sigma-factor_SerPK"/>
</dbReference>
<gene>
    <name evidence="3" type="ORF">D1114_13165</name>
</gene>
<keyword evidence="1" id="KW-0723">Serine/threonine-protein kinase</keyword>
<dbReference type="Pfam" id="PF13581">
    <property type="entry name" value="HATPase_c_2"/>
    <property type="match status" value="1"/>
</dbReference>